<comment type="caution">
    <text evidence="4">The sequence shown here is derived from an EMBL/GenBank/DDBJ whole genome shotgun (WGS) entry which is preliminary data.</text>
</comment>
<dbReference type="GO" id="GO:0045004">
    <property type="term" value="P:DNA replication proofreading"/>
    <property type="evidence" value="ECO:0007669"/>
    <property type="project" value="TreeGrafter"/>
</dbReference>
<protein>
    <submittedName>
        <fullName evidence="4">3'-5' exonuclease</fullName>
    </submittedName>
</protein>
<dbReference type="Proteomes" id="UP000241986">
    <property type="component" value="Unassembled WGS sequence"/>
</dbReference>
<dbReference type="RefSeq" id="WP_107683244.1">
    <property type="nucleotide sequence ID" value="NZ_JAJVCV010000008.1"/>
</dbReference>
<dbReference type="CDD" id="cd06127">
    <property type="entry name" value="DEDDh"/>
    <property type="match status" value="1"/>
</dbReference>
<gene>
    <name evidence="4" type="ORF">DAA48_09520</name>
</gene>
<evidence type="ECO:0000256" key="2">
    <source>
        <dbReference type="ARBA" id="ARBA00022839"/>
    </source>
</evidence>
<dbReference type="InterPro" id="IPR036397">
    <property type="entry name" value="RNaseH_sf"/>
</dbReference>
<proteinExistence type="predicted"/>
<evidence type="ECO:0000313" key="5">
    <source>
        <dbReference type="Proteomes" id="UP000241986"/>
    </source>
</evidence>
<name>A0A2T4N3F1_AERVE</name>
<accession>A0A2T4N3F1</accession>
<dbReference type="InterPro" id="IPR013520">
    <property type="entry name" value="Ribonucl_H"/>
</dbReference>
<dbReference type="GO" id="GO:0005829">
    <property type="term" value="C:cytosol"/>
    <property type="evidence" value="ECO:0007669"/>
    <property type="project" value="TreeGrafter"/>
</dbReference>
<dbReference type="GO" id="GO:0008408">
    <property type="term" value="F:3'-5' exonuclease activity"/>
    <property type="evidence" value="ECO:0007669"/>
    <property type="project" value="TreeGrafter"/>
</dbReference>
<evidence type="ECO:0000259" key="3">
    <source>
        <dbReference type="SMART" id="SM00479"/>
    </source>
</evidence>
<keyword evidence="1" id="KW-0540">Nuclease</keyword>
<dbReference type="SMART" id="SM00479">
    <property type="entry name" value="EXOIII"/>
    <property type="match status" value="1"/>
</dbReference>
<reference evidence="4 5" key="1">
    <citation type="submission" date="2018-03" db="EMBL/GenBank/DDBJ databases">
        <title>Aeromonas veronii whole genome sequencing and analysis.</title>
        <authorList>
            <person name="Xie H."/>
            <person name="Liu T."/>
            <person name="Wang K."/>
        </authorList>
    </citation>
    <scope>NUCLEOTIDE SEQUENCE [LARGE SCALE GENOMIC DNA]</scope>
    <source>
        <strain evidence="4 5">XH.VA.1</strain>
    </source>
</reference>
<sequence length="188" mass="20453">MTVQQQVCNWLLNCQILDTETTGLDDQAEIIEISIIDQFGGVVFDSLVKPQKPIPAEATAIHGITNDMVATAPSWADIHDEVCRIVSCKPLVIYNADYDMRLMAQTAALYGLQPVTANAGVHCAMLAYAEFYGDWNDYKGSYRWQRLTAAAAQQGVVTDGQAHRALADVMMTLGVLQAMAQQQAGGEA</sequence>
<keyword evidence="2 4" id="KW-0378">Hydrolase</keyword>
<keyword evidence="2 4" id="KW-0269">Exonuclease</keyword>
<dbReference type="Pfam" id="PF00929">
    <property type="entry name" value="RNase_T"/>
    <property type="match status" value="1"/>
</dbReference>
<dbReference type="SUPFAM" id="SSF53098">
    <property type="entry name" value="Ribonuclease H-like"/>
    <property type="match status" value="1"/>
</dbReference>
<dbReference type="PANTHER" id="PTHR30231">
    <property type="entry name" value="DNA POLYMERASE III SUBUNIT EPSILON"/>
    <property type="match status" value="1"/>
</dbReference>
<feature type="domain" description="Exonuclease" evidence="3">
    <location>
        <begin position="13"/>
        <end position="185"/>
    </location>
</feature>
<dbReference type="InterPro" id="IPR012337">
    <property type="entry name" value="RNaseH-like_sf"/>
</dbReference>
<organism evidence="4 5">
    <name type="scientific">Aeromonas veronii</name>
    <dbReference type="NCBI Taxonomy" id="654"/>
    <lineage>
        <taxon>Bacteria</taxon>
        <taxon>Pseudomonadati</taxon>
        <taxon>Pseudomonadota</taxon>
        <taxon>Gammaproteobacteria</taxon>
        <taxon>Aeromonadales</taxon>
        <taxon>Aeromonadaceae</taxon>
        <taxon>Aeromonas</taxon>
    </lineage>
</organism>
<evidence type="ECO:0000256" key="1">
    <source>
        <dbReference type="ARBA" id="ARBA00022722"/>
    </source>
</evidence>
<dbReference type="PANTHER" id="PTHR30231:SF37">
    <property type="entry name" value="EXODEOXYRIBONUCLEASE 10"/>
    <property type="match status" value="1"/>
</dbReference>
<dbReference type="GO" id="GO:0003676">
    <property type="term" value="F:nucleic acid binding"/>
    <property type="evidence" value="ECO:0007669"/>
    <property type="project" value="InterPro"/>
</dbReference>
<dbReference type="EMBL" id="PZKL01000022">
    <property type="protein sequence ID" value="PTH81375.1"/>
    <property type="molecule type" value="Genomic_DNA"/>
</dbReference>
<evidence type="ECO:0000313" key="4">
    <source>
        <dbReference type="EMBL" id="PTH81375.1"/>
    </source>
</evidence>
<dbReference type="AlphaFoldDB" id="A0A2T4N3F1"/>
<dbReference type="Gene3D" id="3.30.420.10">
    <property type="entry name" value="Ribonuclease H-like superfamily/Ribonuclease H"/>
    <property type="match status" value="1"/>
</dbReference>